<evidence type="ECO:0000313" key="2">
    <source>
        <dbReference type="Proteomes" id="UP000193719"/>
    </source>
</evidence>
<dbReference type="EMBL" id="MCFH01000004">
    <property type="protein sequence ID" value="ORX58510.1"/>
    <property type="molecule type" value="Genomic_DNA"/>
</dbReference>
<reference evidence="1 2" key="2">
    <citation type="submission" date="2016-08" db="EMBL/GenBank/DDBJ databases">
        <title>Pervasive Adenine N6-methylation of Active Genes in Fungi.</title>
        <authorList>
            <consortium name="DOE Joint Genome Institute"/>
            <person name="Mondo S.J."/>
            <person name="Dannebaum R.O."/>
            <person name="Kuo R.C."/>
            <person name="Labutti K."/>
            <person name="Haridas S."/>
            <person name="Kuo A."/>
            <person name="Salamov A."/>
            <person name="Ahrendt S.R."/>
            <person name="Lipzen A."/>
            <person name="Sullivan W."/>
            <person name="Andreopoulos W.B."/>
            <person name="Clum A."/>
            <person name="Lindquist E."/>
            <person name="Daum C."/>
            <person name="Ramamoorthy G.K."/>
            <person name="Gryganskyi A."/>
            <person name="Culley D."/>
            <person name="Magnuson J.K."/>
            <person name="James T.Y."/>
            <person name="O'Malley M.A."/>
            <person name="Stajich J.E."/>
            <person name="Spatafora J.W."/>
            <person name="Visel A."/>
            <person name="Grigoriev I.V."/>
        </authorList>
    </citation>
    <scope>NUCLEOTIDE SEQUENCE [LARGE SCALE GENOMIC DNA]</scope>
    <source>
        <strain evidence="2">finn</strain>
    </source>
</reference>
<dbReference type="Proteomes" id="UP000193719">
    <property type="component" value="Unassembled WGS sequence"/>
</dbReference>
<accession>A0A1Y1VKA0</accession>
<organism evidence="1 2">
    <name type="scientific">Piromyces finnis</name>
    <dbReference type="NCBI Taxonomy" id="1754191"/>
    <lineage>
        <taxon>Eukaryota</taxon>
        <taxon>Fungi</taxon>
        <taxon>Fungi incertae sedis</taxon>
        <taxon>Chytridiomycota</taxon>
        <taxon>Chytridiomycota incertae sedis</taxon>
        <taxon>Neocallimastigomycetes</taxon>
        <taxon>Neocallimastigales</taxon>
        <taxon>Neocallimastigaceae</taxon>
        <taxon>Piromyces</taxon>
    </lineage>
</organism>
<name>A0A1Y1VKA0_9FUNG</name>
<dbReference type="AlphaFoldDB" id="A0A1Y1VKA0"/>
<comment type="caution">
    <text evidence="1">The sequence shown here is derived from an EMBL/GenBank/DDBJ whole genome shotgun (WGS) entry which is preliminary data.</text>
</comment>
<protein>
    <submittedName>
        <fullName evidence="1">Uncharacterized protein</fullName>
    </submittedName>
</protein>
<reference evidence="1 2" key="1">
    <citation type="submission" date="2016-08" db="EMBL/GenBank/DDBJ databases">
        <title>Genomes of anaerobic fungi encode conserved fungal cellulosomes for biomass hydrolysis.</title>
        <authorList>
            <consortium name="DOE Joint Genome Institute"/>
            <person name="Haitjema C.H."/>
            <person name="Gilmore S.P."/>
            <person name="Henske J.K."/>
            <person name="Solomon K.V."/>
            <person name="De Groot R."/>
            <person name="Kuo A."/>
            <person name="Mondo S.J."/>
            <person name="Salamov A.A."/>
            <person name="Labutti K."/>
            <person name="Zhao Z."/>
            <person name="Chiniquy J."/>
            <person name="Barry K."/>
            <person name="Brewer H.M."/>
            <person name="Purvine S.O."/>
            <person name="Wright A.T."/>
            <person name="Boxma B."/>
            <person name="Van Alen T."/>
            <person name="Hackstein J.H."/>
            <person name="Baker S.E."/>
            <person name="Grigoriev I.V."/>
            <person name="O'Malley M.A."/>
        </authorList>
    </citation>
    <scope>NUCLEOTIDE SEQUENCE [LARGE SCALE GENOMIC DNA]</scope>
    <source>
        <strain evidence="2">finn</strain>
    </source>
</reference>
<keyword evidence="2" id="KW-1185">Reference proteome</keyword>
<gene>
    <name evidence="1" type="ORF">BCR36DRAFT_366723</name>
</gene>
<sequence length="114" mass="13244">MDIDNKAIENKIYDNNKFQPSKTENCIKNETKNKSINDDIKNININIDNKAIKNKFHDKNKLQPSKTENSIENENVKDSIKNINKESNNNNCSNNKIYIIKIIISILMTKILFC</sequence>
<proteinExistence type="predicted"/>
<evidence type="ECO:0000313" key="1">
    <source>
        <dbReference type="EMBL" id="ORX58510.1"/>
    </source>
</evidence>